<feature type="region of interest" description="Disordered" evidence="1">
    <location>
        <begin position="31"/>
        <end position="50"/>
    </location>
</feature>
<proteinExistence type="predicted"/>
<protein>
    <submittedName>
        <fullName evidence="3">Troponin T</fullName>
    </submittedName>
</protein>
<dbReference type="AlphaFoldDB" id="A0A0N4Z0R7"/>
<feature type="region of interest" description="Disordered" evidence="1">
    <location>
        <begin position="57"/>
        <end position="87"/>
    </location>
</feature>
<keyword evidence="2" id="KW-1185">Reference proteome</keyword>
<reference evidence="3" key="1">
    <citation type="submission" date="2017-02" db="UniProtKB">
        <authorList>
            <consortium name="WormBaseParasite"/>
        </authorList>
    </citation>
    <scope>IDENTIFICATION</scope>
</reference>
<accession>A0A0N4Z0R7</accession>
<evidence type="ECO:0000313" key="3">
    <source>
        <dbReference type="WBParaSite" id="PTRK_0000029700.1"/>
    </source>
</evidence>
<organism evidence="2 3">
    <name type="scientific">Parastrongyloides trichosuri</name>
    <name type="common">Possum-specific nematode worm</name>
    <dbReference type="NCBI Taxonomy" id="131310"/>
    <lineage>
        <taxon>Eukaryota</taxon>
        <taxon>Metazoa</taxon>
        <taxon>Ecdysozoa</taxon>
        <taxon>Nematoda</taxon>
        <taxon>Chromadorea</taxon>
        <taxon>Rhabditida</taxon>
        <taxon>Tylenchina</taxon>
        <taxon>Panagrolaimomorpha</taxon>
        <taxon>Strongyloidoidea</taxon>
        <taxon>Strongyloididae</taxon>
        <taxon>Parastrongyloides</taxon>
    </lineage>
</organism>
<evidence type="ECO:0000256" key="1">
    <source>
        <dbReference type="SAM" id="MobiDB-lite"/>
    </source>
</evidence>
<sequence>MLRLPCTRIEVKTSELDSLLKDLESYKEKYDAKHPGKRFGHNNSTPDMKTLLNIGAPTKEEAEQHALESKGPVTRSRKHALDTEKEA</sequence>
<feature type="compositionally biased region" description="Basic and acidic residues" evidence="1">
    <location>
        <begin position="58"/>
        <end position="68"/>
    </location>
</feature>
<evidence type="ECO:0000313" key="2">
    <source>
        <dbReference type="Proteomes" id="UP000038045"/>
    </source>
</evidence>
<dbReference type="Proteomes" id="UP000038045">
    <property type="component" value="Unplaced"/>
</dbReference>
<name>A0A0N4Z0R7_PARTI</name>
<dbReference type="WBParaSite" id="PTRK_0000029700.1">
    <property type="protein sequence ID" value="PTRK_0000029700.1"/>
    <property type="gene ID" value="PTRK_0000029700"/>
</dbReference>